<proteinExistence type="predicted"/>
<name>A0AAJ2PJY0_9ACTN</name>
<reference evidence="1" key="1">
    <citation type="journal article" date="2023" name="Microb. Genom.">
        <title>Mesoterricola silvestris gen. nov., sp. nov., Mesoterricola sediminis sp. nov., Geothrix oryzae sp. nov., Geothrix edaphica sp. nov., Geothrix rubra sp. nov., and Geothrix limicola sp. nov., six novel members of Acidobacteriota isolated from soils.</title>
        <authorList>
            <person name="Weisberg A.J."/>
            <person name="Pearce E."/>
            <person name="Kramer C.G."/>
            <person name="Chang J.H."/>
            <person name="Clarke C.R."/>
        </authorList>
    </citation>
    <scope>NUCLEOTIDE SEQUENCE</scope>
    <source>
        <strain evidence="1">ND06-05F</strain>
    </source>
</reference>
<evidence type="ECO:0000313" key="1">
    <source>
        <dbReference type="EMBL" id="MDX3128755.1"/>
    </source>
</evidence>
<evidence type="ECO:0000313" key="2">
    <source>
        <dbReference type="Proteomes" id="UP001273589"/>
    </source>
</evidence>
<accession>A0AAJ2PJY0</accession>
<dbReference type="AlphaFoldDB" id="A0AAJ2PJY0"/>
<dbReference type="Proteomes" id="UP001273589">
    <property type="component" value="Unassembled WGS sequence"/>
</dbReference>
<organism evidence="1 2">
    <name type="scientific">Streptomyces europaeiscabiei</name>
    <dbReference type="NCBI Taxonomy" id="146819"/>
    <lineage>
        <taxon>Bacteria</taxon>
        <taxon>Bacillati</taxon>
        <taxon>Actinomycetota</taxon>
        <taxon>Actinomycetes</taxon>
        <taxon>Kitasatosporales</taxon>
        <taxon>Streptomycetaceae</taxon>
        <taxon>Streptomyces</taxon>
    </lineage>
</organism>
<comment type="caution">
    <text evidence="1">The sequence shown here is derived from an EMBL/GenBank/DDBJ whole genome shotgun (WGS) entry which is preliminary data.</text>
</comment>
<dbReference type="EMBL" id="JARAWN010000009">
    <property type="protein sequence ID" value="MDX3128755.1"/>
    <property type="molecule type" value="Genomic_DNA"/>
</dbReference>
<sequence>MYASFHCWLVLFWSVFWTMGVPSLVPPFEAVIALPVLTLTIL</sequence>
<protein>
    <submittedName>
        <fullName evidence="1">Uncharacterized protein</fullName>
    </submittedName>
</protein>
<gene>
    <name evidence="1" type="ORF">PV367_02820</name>
</gene>